<dbReference type="InterPro" id="IPR029069">
    <property type="entry name" value="HotDog_dom_sf"/>
</dbReference>
<dbReference type="AlphaFoldDB" id="A0A934IL77"/>
<reference evidence="2" key="1">
    <citation type="submission" date="2020-12" db="EMBL/GenBank/DDBJ databases">
        <title>Bacterial taxonomy.</title>
        <authorList>
            <person name="Pan X."/>
        </authorList>
    </citation>
    <scope>NUCLEOTIDE SEQUENCE</scope>
    <source>
        <strain evidence="2">B2012</strain>
    </source>
</reference>
<comment type="caution">
    <text evidence="2">The sequence shown here is derived from an EMBL/GenBank/DDBJ whole genome shotgun (WGS) entry which is preliminary data.</text>
</comment>
<protein>
    <submittedName>
        <fullName evidence="2">MaoC family dehydratase</fullName>
    </submittedName>
</protein>
<dbReference type="CDD" id="cd03454">
    <property type="entry name" value="YdeM"/>
    <property type="match status" value="1"/>
</dbReference>
<dbReference type="Gene3D" id="3.10.129.10">
    <property type="entry name" value="Hotdog Thioesterase"/>
    <property type="match status" value="1"/>
</dbReference>
<dbReference type="SUPFAM" id="SSF54637">
    <property type="entry name" value="Thioesterase/thiol ester dehydrase-isomerase"/>
    <property type="match status" value="1"/>
</dbReference>
<sequence length="152" mass="16441">MGEGRRLAFEEFEVGQRFANGSVTLTSEMVKTFAAAYDPQPFHLDETAAEASVFGGLAASGWHTAALTMRMLVDGGAPIDGGIIGVGGEIAWPRPTRPGDTLRVESEVVEIIPSRSKPMQGLVVMQAETFNQRDEVVQRLTAKLVVRRRTAP</sequence>
<feature type="domain" description="MaoC-like" evidence="1">
    <location>
        <begin position="19"/>
        <end position="116"/>
    </location>
</feature>
<accession>A0A934IL77</accession>
<name>A0A934IL77_9HYPH</name>
<evidence type="ECO:0000313" key="3">
    <source>
        <dbReference type="Proteomes" id="UP000609531"/>
    </source>
</evidence>
<keyword evidence="3" id="KW-1185">Reference proteome</keyword>
<evidence type="ECO:0000313" key="2">
    <source>
        <dbReference type="EMBL" id="MBJ3774680.1"/>
    </source>
</evidence>
<dbReference type="PANTHER" id="PTHR43664:SF1">
    <property type="entry name" value="BETA-METHYLMALYL-COA DEHYDRATASE"/>
    <property type="match status" value="1"/>
</dbReference>
<dbReference type="Pfam" id="PF01575">
    <property type="entry name" value="MaoC_dehydratas"/>
    <property type="match status" value="1"/>
</dbReference>
<proteinExistence type="predicted"/>
<dbReference type="InterPro" id="IPR052342">
    <property type="entry name" value="MCH/BMMD"/>
</dbReference>
<gene>
    <name evidence="2" type="ORF">JCR33_03225</name>
</gene>
<dbReference type="Proteomes" id="UP000609531">
    <property type="component" value="Unassembled WGS sequence"/>
</dbReference>
<dbReference type="PANTHER" id="PTHR43664">
    <property type="entry name" value="MONOAMINE OXIDASE-RELATED"/>
    <property type="match status" value="1"/>
</dbReference>
<dbReference type="InterPro" id="IPR002539">
    <property type="entry name" value="MaoC-like_dom"/>
</dbReference>
<evidence type="ECO:0000259" key="1">
    <source>
        <dbReference type="Pfam" id="PF01575"/>
    </source>
</evidence>
<organism evidence="2 3">
    <name type="scientific">Acuticoccus mangrovi</name>
    <dbReference type="NCBI Taxonomy" id="2796142"/>
    <lineage>
        <taxon>Bacteria</taxon>
        <taxon>Pseudomonadati</taxon>
        <taxon>Pseudomonadota</taxon>
        <taxon>Alphaproteobacteria</taxon>
        <taxon>Hyphomicrobiales</taxon>
        <taxon>Amorphaceae</taxon>
        <taxon>Acuticoccus</taxon>
    </lineage>
</organism>
<dbReference type="RefSeq" id="WP_198880585.1">
    <property type="nucleotide sequence ID" value="NZ_JAEKJA010000002.1"/>
</dbReference>
<dbReference type="EMBL" id="JAEKJA010000002">
    <property type="protein sequence ID" value="MBJ3774680.1"/>
    <property type="molecule type" value="Genomic_DNA"/>
</dbReference>